<dbReference type="EMBL" id="WNKY01000054">
    <property type="protein sequence ID" value="MTV41356.1"/>
    <property type="molecule type" value="Genomic_DNA"/>
</dbReference>
<protein>
    <submittedName>
        <fullName evidence="1">Uncharacterized protein</fullName>
    </submittedName>
</protein>
<organism evidence="1 2">
    <name type="scientific">Duganella radicis</name>
    <dbReference type="NCBI Taxonomy" id="551988"/>
    <lineage>
        <taxon>Bacteria</taxon>
        <taxon>Pseudomonadati</taxon>
        <taxon>Pseudomonadota</taxon>
        <taxon>Betaproteobacteria</taxon>
        <taxon>Burkholderiales</taxon>
        <taxon>Oxalobacteraceae</taxon>
        <taxon>Telluria group</taxon>
        <taxon>Duganella</taxon>
    </lineage>
</organism>
<dbReference type="Proteomes" id="UP000475582">
    <property type="component" value="Unassembled WGS sequence"/>
</dbReference>
<keyword evidence="2" id="KW-1185">Reference proteome</keyword>
<dbReference type="RefSeq" id="WP_155467509.1">
    <property type="nucleotide sequence ID" value="NZ_WNKY01000054.1"/>
</dbReference>
<evidence type="ECO:0000313" key="1">
    <source>
        <dbReference type="EMBL" id="MTV41356.1"/>
    </source>
</evidence>
<sequence length="160" mass="18619">MGFVAKRHVEIPISDFMDLEFHLMETRPGVNAEDFLAELLHRWLAIEMERASLQKNGRAMRGFQWKNLFLPDGTNLRTCYRHTIAYAKVVGDRIIADDGEALTPSVFANRHGAGRNAWRFVWLRFPGNDYWVRADECRAQKNPDRTAQHVRGRDYEDLSL</sequence>
<evidence type="ECO:0000313" key="2">
    <source>
        <dbReference type="Proteomes" id="UP000475582"/>
    </source>
</evidence>
<gene>
    <name evidence="1" type="ORF">GM676_27760</name>
</gene>
<comment type="caution">
    <text evidence="1">The sequence shown here is derived from an EMBL/GenBank/DDBJ whole genome shotgun (WGS) entry which is preliminary data.</text>
</comment>
<dbReference type="AlphaFoldDB" id="A0A6L6PQG3"/>
<proteinExistence type="predicted"/>
<name>A0A6L6PQG3_9BURK</name>
<dbReference type="OrthoDB" id="9151776at2"/>
<reference evidence="1 2" key="1">
    <citation type="submission" date="2019-11" db="EMBL/GenBank/DDBJ databases">
        <title>Type strains purchased from KCTC, JCM and DSMZ.</title>
        <authorList>
            <person name="Lu H."/>
        </authorList>
    </citation>
    <scope>NUCLEOTIDE SEQUENCE [LARGE SCALE GENOMIC DNA]</scope>
    <source>
        <strain evidence="1 2">KCTC 22382</strain>
    </source>
</reference>
<accession>A0A6L6PQG3</accession>